<keyword evidence="4" id="KW-0521">NADP</keyword>
<dbReference type="SUPFAM" id="SSF51735">
    <property type="entry name" value="NAD(P)-binding Rossmann-fold domains"/>
    <property type="match status" value="1"/>
</dbReference>
<dbReference type="EMBL" id="JAATWM020000023">
    <property type="protein sequence ID" value="KAF9875087.1"/>
    <property type="molecule type" value="Genomic_DNA"/>
</dbReference>
<evidence type="ECO:0000256" key="5">
    <source>
        <dbReference type="ARBA" id="ARBA00022989"/>
    </source>
</evidence>
<keyword evidence="3" id="KW-0812">Transmembrane</keyword>
<protein>
    <recommendedName>
        <fullName evidence="10">Short-chain dehydrogenase/reductase 3</fullName>
    </recommendedName>
    <alternativeName>
        <fullName evidence="11">Retinal short-chain dehydrogenase/reductase 1</fullName>
    </alternativeName>
</protein>
<keyword evidence="7" id="KW-0443">Lipid metabolism</keyword>
<dbReference type="InterPro" id="IPR020904">
    <property type="entry name" value="Sc_DH/Rdtase_CS"/>
</dbReference>
<dbReference type="FunFam" id="3.40.50.720:FF:000131">
    <property type="entry name" value="Short-chain dehydrogenase/reductase 3"/>
    <property type="match status" value="1"/>
</dbReference>
<dbReference type="PANTHER" id="PTHR24322">
    <property type="entry name" value="PKSB"/>
    <property type="match status" value="1"/>
</dbReference>
<dbReference type="PRINTS" id="PR00081">
    <property type="entry name" value="GDHRDH"/>
</dbReference>
<dbReference type="PANTHER" id="PTHR24322:SF736">
    <property type="entry name" value="RETINOL DEHYDROGENASE 10"/>
    <property type="match status" value="1"/>
</dbReference>
<keyword evidence="6" id="KW-0560">Oxidoreductase</keyword>
<evidence type="ECO:0000256" key="1">
    <source>
        <dbReference type="ARBA" id="ARBA00004141"/>
    </source>
</evidence>
<evidence type="ECO:0000256" key="12">
    <source>
        <dbReference type="RuleBase" id="RU000363"/>
    </source>
</evidence>
<evidence type="ECO:0000256" key="2">
    <source>
        <dbReference type="ARBA" id="ARBA00006484"/>
    </source>
</evidence>
<evidence type="ECO:0000256" key="4">
    <source>
        <dbReference type="ARBA" id="ARBA00022857"/>
    </source>
</evidence>
<evidence type="ECO:0000256" key="3">
    <source>
        <dbReference type="ARBA" id="ARBA00022692"/>
    </source>
</evidence>
<keyword evidence="8" id="KW-0472">Membrane</keyword>
<comment type="function">
    <text evidence="9">Catalyzes the reduction of all-trans-retinal to all-trans-retinol in the presence of NADPH.</text>
</comment>
<proteinExistence type="inferred from homology"/>
<evidence type="ECO:0000256" key="11">
    <source>
        <dbReference type="ARBA" id="ARBA00082544"/>
    </source>
</evidence>
<name>A0A9P6LJZ1_9PEZI</name>
<evidence type="ECO:0000256" key="10">
    <source>
        <dbReference type="ARBA" id="ARBA00068717"/>
    </source>
</evidence>
<gene>
    <name evidence="13" type="ORF">CkaCkLH20_07353</name>
</gene>
<dbReference type="InterPro" id="IPR036291">
    <property type="entry name" value="NAD(P)-bd_dom_sf"/>
</dbReference>
<reference evidence="13" key="1">
    <citation type="submission" date="2020-03" db="EMBL/GenBank/DDBJ databases">
        <authorList>
            <person name="He L."/>
        </authorList>
    </citation>
    <scope>NUCLEOTIDE SEQUENCE</scope>
    <source>
        <strain evidence="13">CkLH20</strain>
    </source>
</reference>
<sequence>MTTLIEHTVRAAQIVSGLALNPVLTSSALAFLAYGPPRLVDQLVDSGIFKRYVGLYGLKVALKVFLGFGVARHLNRLLNIRASNNWRFSGQDGWVWDKEIAVITGGCNGIGKATVLGLVKKGVKVAILDIADLPPDLAQLDTVFYWKCDITSSDAVKEAANSIREHPDLGHPSILINNAGVTMKYKAFIRDAEPEDISKIFKVNILSHWYTVKEFLPNMVDNNKGHIVTIASMASHVSMSSAVGYSSSKAAALSFHEGLASEIKNIYKAPGVITTIAHPMFVNTDMIRSKRGTTGKGRNILEPEEVADAITGQVFSCRGAQLFMPANTWWISATRGFPSWLQEAMRDAVAKMR</sequence>
<evidence type="ECO:0000313" key="13">
    <source>
        <dbReference type="EMBL" id="KAF9875087.1"/>
    </source>
</evidence>
<evidence type="ECO:0000256" key="6">
    <source>
        <dbReference type="ARBA" id="ARBA00023002"/>
    </source>
</evidence>
<evidence type="ECO:0000256" key="9">
    <source>
        <dbReference type="ARBA" id="ARBA00059620"/>
    </source>
</evidence>
<comment type="similarity">
    <text evidence="2 12">Belongs to the short-chain dehydrogenases/reductases (SDR) family.</text>
</comment>
<accession>A0A9P6LJZ1</accession>
<dbReference type="AlphaFoldDB" id="A0A9P6LJZ1"/>
<dbReference type="InterPro" id="IPR002347">
    <property type="entry name" value="SDR_fam"/>
</dbReference>
<dbReference type="GeneID" id="62163144"/>
<dbReference type="Gene3D" id="3.40.50.720">
    <property type="entry name" value="NAD(P)-binding Rossmann-like Domain"/>
    <property type="match status" value="1"/>
</dbReference>
<keyword evidence="14" id="KW-1185">Reference proteome</keyword>
<dbReference type="PRINTS" id="PR00080">
    <property type="entry name" value="SDRFAMILY"/>
</dbReference>
<dbReference type="OrthoDB" id="10253736at2759"/>
<evidence type="ECO:0000313" key="14">
    <source>
        <dbReference type="Proteomes" id="UP000781932"/>
    </source>
</evidence>
<dbReference type="Proteomes" id="UP000781932">
    <property type="component" value="Unassembled WGS sequence"/>
</dbReference>
<dbReference type="PROSITE" id="PS00061">
    <property type="entry name" value="ADH_SHORT"/>
    <property type="match status" value="1"/>
</dbReference>
<organism evidence="13 14">
    <name type="scientific">Colletotrichum karsti</name>
    <dbReference type="NCBI Taxonomy" id="1095194"/>
    <lineage>
        <taxon>Eukaryota</taxon>
        <taxon>Fungi</taxon>
        <taxon>Dikarya</taxon>
        <taxon>Ascomycota</taxon>
        <taxon>Pezizomycotina</taxon>
        <taxon>Sordariomycetes</taxon>
        <taxon>Hypocreomycetidae</taxon>
        <taxon>Glomerellales</taxon>
        <taxon>Glomerellaceae</taxon>
        <taxon>Colletotrichum</taxon>
        <taxon>Colletotrichum boninense species complex</taxon>
    </lineage>
</organism>
<dbReference type="Pfam" id="PF00106">
    <property type="entry name" value="adh_short"/>
    <property type="match status" value="1"/>
</dbReference>
<dbReference type="GO" id="GO:0016020">
    <property type="term" value="C:membrane"/>
    <property type="evidence" value="ECO:0007669"/>
    <property type="project" value="UniProtKB-SubCell"/>
</dbReference>
<dbReference type="GO" id="GO:0052650">
    <property type="term" value="F:all-trans-retinol dehydrogenase (NADP+) activity"/>
    <property type="evidence" value="ECO:0007669"/>
    <property type="project" value="UniProtKB-ARBA"/>
</dbReference>
<dbReference type="RefSeq" id="XP_038744548.1">
    <property type="nucleotide sequence ID" value="XM_038890070.1"/>
</dbReference>
<keyword evidence="5" id="KW-1133">Transmembrane helix</keyword>
<comment type="subcellular location">
    <subcellularLocation>
        <location evidence="1">Membrane</location>
        <topology evidence="1">Multi-pass membrane protein</topology>
    </subcellularLocation>
</comment>
<comment type="caution">
    <text evidence="13">The sequence shown here is derived from an EMBL/GenBank/DDBJ whole genome shotgun (WGS) entry which is preliminary data.</text>
</comment>
<evidence type="ECO:0000256" key="7">
    <source>
        <dbReference type="ARBA" id="ARBA00023098"/>
    </source>
</evidence>
<evidence type="ECO:0000256" key="8">
    <source>
        <dbReference type="ARBA" id="ARBA00023136"/>
    </source>
</evidence>
<reference evidence="13" key="2">
    <citation type="submission" date="2020-11" db="EMBL/GenBank/DDBJ databases">
        <title>Whole genome sequencing of Colletotrichum sp.</title>
        <authorList>
            <person name="Li H."/>
        </authorList>
    </citation>
    <scope>NUCLEOTIDE SEQUENCE</scope>
    <source>
        <strain evidence="13">CkLH20</strain>
    </source>
</reference>